<reference evidence="4" key="2">
    <citation type="submission" date="2025-08" db="UniProtKB">
        <authorList>
            <consortium name="Ensembl"/>
        </authorList>
    </citation>
    <scope>IDENTIFICATION</scope>
    <source>
        <strain evidence="4">Isolate ISIS603380</strain>
    </source>
</reference>
<organism evidence="4 5">
    <name type="scientific">Loxodonta africana</name>
    <name type="common">African elephant</name>
    <dbReference type="NCBI Taxonomy" id="9785"/>
    <lineage>
        <taxon>Eukaryota</taxon>
        <taxon>Metazoa</taxon>
        <taxon>Chordata</taxon>
        <taxon>Craniata</taxon>
        <taxon>Vertebrata</taxon>
        <taxon>Euteleostomi</taxon>
        <taxon>Mammalia</taxon>
        <taxon>Eutheria</taxon>
        <taxon>Afrotheria</taxon>
        <taxon>Proboscidea</taxon>
        <taxon>Elephantidae</taxon>
        <taxon>Loxodonta</taxon>
    </lineage>
</organism>
<dbReference type="SMART" id="SM00431">
    <property type="entry name" value="SCAN"/>
    <property type="match status" value="1"/>
</dbReference>
<sequence>EVFRQRFRQFQYQQAAGPREAFNSLWELCSQWLKPTIHSKEEILELLVLEQFLTILPSEIETWVRLYRPENRERALALVEDLQRELEIPEQQIHSLPATNNVYFSTSL</sequence>
<dbReference type="GeneTree" id="ENSGT00940000160108"/>
<protein>
    <recommendedName>
        <fullName evidence="3">SCAN box domain-containing protein</fullName>
    </recommendedName>
</protein>
<dbReference type="InterPro" id="IPR003309">
    <property type="entry name" value="SCAN_dom"/>
</dbReference>
<feature type="domain" description="SCAN box" evidence="3">
    <location>
        <begin position="4"/>
        <end position="86"/>
    </location>
</feature>
<dbReference type="PANTHER" id="PTHR45935:SF15">
    <property type="entry name" value="SCAN BOX DOMAIN-CONTAINING PROTEIN"/>
    <property type="match status" value="1"/>
</dbReference>
<evidence type="ECO:0000256" key="2">
    <source>
        <dbReference type="PROSITE-ProRule" id="PRU00187"/>
    </source>
</evidence>
<dbReference type="GO" id="GO:0005634">
    <property type="term" value="C:nucleus"/>
    <property type="evidence" value="ECO:0007669"/>
    <property type="project" value="UniProtKB-SubCell"/>
</dbReference>
<dbReference type="PANTHER" id="PTHR45935">
    <property type="entry name" value="PROTEIN ZBED8-RELATED"/>
    <property type="match status" value="1"/>
</dbReference>
<evidence type="ECO:0000313" key="5">
    <source>
        <dbReference type="Proteomes" id="UP000007646"/>
    </source>
</evidence>
<accession>G3TXC6</accession>
<comment type="subcellular location">
    <subcellularLocation>
        <location evidence="2">Nucleus</location>
    </subcellularLocation>
</comment>
<dbReference type="Gene3D" id="1.10.4020.10">
    <property type="entry name" value="DNA breaking-rejoining enzymes"/>
    <property type="match status" value="1"/>
</dbReference>
<keyword evidence="1 2" id="KW-0539">Nucleus</keyword>
<reference evidence="4 5" key="1">
    <citation type="submission" date="2009-06" db="EMBL/GenBank/DDBJ databases">
        <title>The Genome Sequence of Loxodonta africana (African elephant).</title>
        <authorList>
            <person name="Di Palma F."/>
            <person name="Heiman D."/>
            <person name="Young S."/>
            <person name="Johnson J."/>
            <person name="Lander E.S."/>
            <person name="Lindblad-Toh K."/>
        </authorList>
    </citation>
    <scope>NUCLEOTIDE SEQUENCE [LARGE SCALE GENOMIC DNA]</scope>
    <source>
        <strain evidence="4 5">Isolate ISIS603380</strain>
    </source>
</reference>
<dbReference type="InterPro" id="IPR050916">
    <property type="entry name" value="SCAN-C2H2_zinc_finger"/>
</dbReference>
<dbReference type="eggNOG" id="KOG1721">
    <property type="taxonomic scope" value="Eukaryota"/>
</dbReference>
<dbReference type="SUPFAM" id="SSF47353">
    <property type="entry name" value="Retrovirus capsid dimerization domain-like"/>
    <property type="match status" value="1"/>
</dbReference>
<evidence type="ECO:0000259" key="3">
    <source>
        <dbReference type="PROSITE" id="PS50804"/>
    </source>
</evidence>
<reference evidence="4" key="3">
    <citation type="submission" date="2025-09" db="UniProtKB">
        <authorList>
            <consortium name="Ensembl"/>
        </authorList>
    </citation>
    <scope>IDENTIFICATION</scope>
    <source>
        <strain evidence="4">Isolate ISIS603380</strain>
    </source>
</reference>
<dbReference type="InParanoid" id="G3TXC6"/>
<proteinExistence type="predicted"/>
<dbReference type="HOGENOM" id="CLU_002678_53_6_1"/>
<dbReference type="Proteomes" id="UP000007646">
    <property type="component" value="Unassembled WGS sequence"/>
</dbReference>
<name>G3TXC6_LOXAF</name>
<dbReference type="InterPro" id="IPR038269">
    <property type="entry name" value="SCAN_sf"/>
</dbReference>
<dbReference type="PROSITE" id="PS50804">
    <property type="entry name" value="SCAN_BOX"/>
    <property type="match status" value="1"/>
</dbReference>
<dbReference type="Pfam" id="PF02023">
    <property type="entry name" value="SCAN"/>
    <property type="match status" value="1"/>
</dbReference>
<evidence type="ECO:0000313" key="4">
    <source>
        <dbReference type="Ensembl" id="ENSLAFP00000020234.1"/>
    </source>
</evidence>
<keyword evidence="5" id="KW-1185">Reference proteome</keyword>
<dbReference type="Ensembl" id="ENSLAFT00000029322.1">
    <property type="protein sequence ID" value="ENSLAFP00000020234.1"/>
    <property type="gene ID" value="ENSLAFG00000029351.1"/>
</dbReference>
<dbReference type="AlphaFoldDB" id="G3TXC6"/>
<dbReference type="FunFam" id="1.10.4020.10:FF:000001">
    <property type="entry name" value="zinc finger protein 263 isoform X1"/>
    <property type="match status" value="1"/>
</dbReference>
<evidence type="ECO:0000256" key="1">
    <source>
        <dbReference type="ARBA" id="ARBA00023242"/>
    </source>
</evidence>